<dbReference type="InterPro" id="IPR008942">
    <property type="entry name" value="ENTH_VHS"/>
</dbReference>
<organism evidence="1 2">
    <name type="scientific">Hibiscus sabdariffa</name>
    <name type="common">roselle</name>
    <dbReference type="NCBI Taxonomy" id="183260"/>
    <lineage>
        <taxon>Eukaryota</taxon>
        <taxon>Viridiplantae</taxon>
        <taxon>Streptophyta</taxon>
        <taxon>Embryophyta</taxon>
        <taxon>Tracheophyta</taxon>
        <taxon>Spermatophyta</taxon>
        <taxon>Magnoliopsida</taxon>
        <taxon>eudicotyledons</taxon>
        <taxon>Gunneridae</taxon>
        <taxon>Pentapetalae</taxon>
        <taxon>rosids</taxon>
        <taxon>malvids</taxon>
        <taxon>Malvales</taxon>
        <taxon>Malvaceae</taxon>
        <taxon>Malvoideae</taxon>
        <taxon>Hibiscus</taxon>
    </lineage>
</organism>
<dbReference type="SUPFAM" id="SSF48464">
    <property type="entry name" value="ENTH/VHS domain"/>
    <property type="match status" value="1"/>
</dbReference>
<protein>
    <submittedName>
        <fullName evidence="1">Uncharacterized protein</fullName>
    </submittedName>
</protein>
<reference evidence="1 2" key="1">
    <citation type="journal article" date="2024" name="G3 (Bethesda)">
        <title>Genome assembly of Hibiscus sabdariffa L. provides insights into metabolisms of medicinal natural products.</title>
        <authorList>
            <person name="Kim T."/>
        </authorList>
    </citation>
    <scope>NUCLEOTIDE SEQUENCE [LARGE SCALE GENOMIC DNA]</scope>
    <source>
        <strain evidence="1">TK-2024</strain>
        <tissue evidence="1">Old leaves</tissue>
    </source>
</reference>
<comment type="caution">
    <text evidence="1">The sequence shown here is derived from an EMBL/GenBank/DDBJ whole genome shotgun (WGS) entry which is preliminary data.</text>
</comment>
<dbReference type="Gene3D" id="1.25.40.90">
    <property type="match status" value="1"/>
</dbReference>
<evidence type="ECO:0000313" key="2">
    <source>
        <dbReference type="Proteomes" id="UP001396334"/>
    </source>
</evidence>
<accession>A0ABR2A5Z9</accession>
<dbReference type="InterPro" id="IPR045154">
    <property type="entry name" value="PCF11-like"/>
</dbReference>
<dbReference type="EMBL" id="JBBPBN010000358">
    <property type="protein sequence ID" value="KAK8488247.1"/>
    <property type="molecule type" value="Genomic_DNA"/>
</dbReference>
<sequence>MSNELAQKQLPSALERFKEKMSLKFPAAVVMISWRQLRRKHGKGVANAISERIVEVPDEQKLPWLNLLDSIVNNIGREYVSLVIFLEQMH</sequence>
<gene>
    <name evidence="1" type="ORF">V6N11_047185</name>
</gene>
<dbReference type="Proteomes" id="UP001396334">
    <property type="component" value="Unassembled WGS sequence"/>
</dbReference>
<keyword evidence="2" id="KW-1185">Reference proteome</keyword>
<name>A0ABR2A5Z9_9ROSI</name>
<proteinExistence type="predicted"/>
<dbReference type="PANTHER" id="PTHR15921:SF12">
    <property type="entry name" value="POLYADENYLATION AND CLEAVAGE FACTOR HOMOLOG 4"/>
    <property type="match status" value="1"/>
</dbReference>
<evidence type="ECO:0000313" key="1">
    <source>
        <dbReference type="EMBL" id="KAK8488247.1"/>
    </source>
</evidence>
<dbReference type="PANTHER" id="PTHR15921">
    <property type="entry name" value="PRE-MRNA CLEAVAGE COMPLEX II"/>
    <property type="match status" value="1"/>
</dbReference>